<evidence type="ECO:0000256" key="2">
    <source>
        <dbReference type="ARBA" id="ARBA00022692"/>
    </source>
</evidence>
<feature type="transmembrane region" description="Helical" evidence="7">
    <location>
        <begin position="12"/>
        <end position="38"/>
    </location>
</feature>
<feature type="transmembrane region" description="Helical" evidence="7">
    <location>
        <begin position="237"/>
        <end position="255"/>
    </location>
</feature>
<dbReference type="CDD" id="cd03228">
    <property type="entry name" value="ABCC_MRP_Like"/>
    <property type="match status" value="1"/>
</dbReference>
<dbReference type="Gene3D" id="3.40.50.300">
    <property type="entry name" value="P-loop containing nucleotide triphosphate hydrolases"/>
    <property type="match status" value="1"/>
</dbReference>
<gene>
    <name evidence="10" type="ORF">FD51_GL000569</name>
</gene>
<proteinExistence type="predicted"/>
<comment type="subcellular location">
    <subcellularLocation>
        <location evidence="1">Cell membrane</location>
        <topology evidence="1">Multi-pass membrane protein</topology>
    </subcellularLocation>
</comment>
<evidence type="ECO:0000256" key="4">
    <source>
        <dbReference type="ARBA" id="ARBA00022840"/>
    </source>
</evidence>
<dbReference type="PANTHER" id="PTHR24221">
    <property type="entry name" value="ATP-BINDING CASSETTE SUB-FAMILY B"/>
    <property type="match status" value="1"/>
</dbReference>
<dbReference type="GO" id="GO:0005886">
    <property type="term" value="C:plasma membrane"/>
    <property type="evidence" value="ECO:0007669"/>
    <property type="project" value="UniProtKB-SubCell"/>
</dbReference>
<feature type="transmembrane region" description="Helical" evidence="7">
    <location>
        <begin position="120"/>
        <end position="142"/>
    </location>
</feature>
<feature type="domain" description="ABC transmembrane type-1" evidence="9">
    <location>
        <begin position="15"/>
        <end position="303"/>
    </location>
</feature>
<dbReference type="PROSITE" id="PS50929">
    <property type="entry name" value="ABC_TM1F"/>
    <property type="match status" value="1"/>
</dbReference>
<dbReference type="AlphaFoldDB" id="A0A0R1ES13"/>
<feature type="transmembrane region" description="Helical" evidence="7">
    <location>
        <begin position="50"/>
        <end position="67"/>
    </location>
</feature>
<evidence type="ECO:0000256" key="5">
    <source>
        <dbReference type="ARBA" id="ARBA00022989"/>
    </source>
</evidence>
<dbReference type="SUPFAM" id="SSF90123">
    <property type="entry name" value="ABC transporter transmembrane region"/>
    <property type="match status" value="1"/>
</dbReference>
<dbReference type="PROSITE" id="PS00211">
    <property type="entry name" value="ABC_TRANSPORTER_1"/>
    <property type="match status" value="1"/>
</dbReference>
<dbReference type="GO" id="GO:0140359">
    <property type="term" value="F:ABC-type transporter activity"/>
    <property type="evidence" value="ECO:0007669"/>
    <property type="project" value="InterPro"/>
</dbReference>
<keyword evidence="3" id="KW-0547">Nucleotide-binding</keyword>
<reference evidence="10 11" key="1">
    <citation type="journal article" date="2015" name="Genome Announc.">
        <title>Expanding the biotechnology potential of lactobacilli through comparative genomics of 213 strains and associated genera.</title>
        <authorList>
            <person name="Sun Z."/>
            <person name="Harris H.M."/>
            <person name="McCann A."/>
            <person name="Guo C."/>
            <person name="Argimon S."/>
            <person name="Zhang W."/>
            <person name="Yang X."/>
            <person name="Jeffery I.B."/>
            <person name="Cooney J.C."/>
            <person name="Kagawa T.F."/>
            <person name="Liu W."/>
            <person name="Song Y."/>
            <person name="Salvetti E."/>
            <person name="Wrobel A."/>
            <person name="Rasinkangas P."/>
            <person name="Parkhill J."/>
            <person name="Rea M.C."/>
            <person name="O'Sullivan O."/>
            <person name="Ritari J."/>
            <person name="Douillard F.P."/>
            <person name="Paul Ross R."/>
            <person name="Yang R."/>
            <person name="Briner A.E."/>
            <person name="Felis G.E."/>
            <person name="de Vos W.M."/>
            <person name="Barrangou R."/>
            <person name="Klaenhammer T.R."/>
            <person name="Caufield P.W."/>
            <person name="Cui Y."/>
            <person name="Zhang H."/>
            <person name="O'Toole P.W."/>
        </authorList>
    </citation>
    <scope>NUCLEOTIDE SEQUENCE [LARGE SCALE GENOMIC DNA]</scope>
    <source>
        <strain evidence="10 11">DSM 20178</strain>
    </source>
</reference>
<dbReference type="Gene3D" id="1.20.1560.10">
    <property type="entry name" value="ABC transporter type 1, transmembrane domain"/>
    <property type="match status" value="1"/>
</dbReference>
<evidence type="ECO:0000256" key="7">
    <source>
        <dbReference type="SAM" id="Phobius"/>
    </source>
</evidence>
<evidence type="ECO:0000259" key="8">
    <source>
        <dbReference type="PROSITE" id="PS50893"/>
    </source>
</evidence>
<dbReference type="InterPro" id="IPR017871">
    <property type="entry name" value="ABC_transporter-like_CS"/>
</dbReference>
<evidence type="ECO:0000259" key="9">
    <source>
        <dbReference type="PROSITE" id="PS50929"/>
    </source>
</evidence>
<name>A0A0R1ES13_LACZE</name>
<feature type="transmembrane region" description="Helical" evidence="7">
    <location>
        <begin position="261"/>
        <end position="280"/>
    </location>
</feature>
<feature type="domain" description="ABC transporter" evidence="8">
    <location>
        <begin position="323"/>
        <end position="539"/>
    </location>
</feature>
<dbReference type="InterPro" id="IPR036640">
    <property type="entry name" value="ABC1_TM_sf"/>
</dbReference>
<accession>A0A0R1ES13</accession>
<dbReference type="InterPro" id="IPR039421">
    <property type="entry name" value="Type_1_exporter"/>
</dbReference>
<dbReference type="PANTHER" id="PTHR24221:SF653">
    <property type="entry name" value="TRANSPORT ATP-BINDING PROTEIN CYDC"/>
    <property type="match status" value="1"/>
</dbReference>
<keyword evidence="6 7" id="KW-0472">Membrane</keyword>
<sequence>MIRGLLKYTHHLTGAIVISFLIGMVAELAKAVVLILAAMMLFDPQHASELLLPGVIAVILLGLGSFGEQYAGHFVAFHVLADLRGAVYRQLVRLAPAKLDTQSSGKLLKLIGSDIEAMEIFYAHTIVPVAIGLTYGLLMTAVYSRVSILAAVVALVGYAAVGGLIPYARHRQLTAKTQAADQLKATNQQYLLESVRGMGAVRQLGIAKERMDQGNVGFDREAAAFQQAQFSQLLKNVAATFVMVATWLFMVWISGWQQATALQQAVLAIFPLTFGPLLALNNLPGSLLNGFAAAKNLFSLLQEQPLMAAPATASQTVGAIKQIQVKQVSFSYPARPEEVLNDVTLTLKAGEITGFVGASGSGKSTLAKLIMGWYPVTSGQILINDTDLATINPQLLRAQINYLPQTAVFFSETVRDNLTLHDSTITDDQIWTVLAQVKLSDRLKQVANGLDTQIAAGHVPFSSGEQQRLELARALLHPSSVLVLDEPTSNLDTENERLILDTIKAYYHGIVILISHRAESAAYADRIYRFSNRQVVEEK</sequence>
<dbReference type="InterPro" id="IPR003593">
    <property type="entry name" value="AAA+_ATPase"/>
</dbReference>
<evidence type="ECO:0000256" key="1">
    <source>
        <dbReference type="ARBA" id="ARBA00004651"/>
    </source>
</evidence>
<evidence type="ECO:0000256" key="3">
    <source>
        <dbReference type="ARBA" id="ARBA00022741"/>
    </source>
</evidence>
<dbReference type="GO" id="GO:0034040">
    <property type="term" value="F:ATPase-coupled lipid transmembrane transporter activity"/>
    <property type="evidence" value="ECO:0007669"/>
    <property type="project" value="TreeGrafter"/>
</dbReference>
<dbReference type="InterPro" id="IPR003439">
    <property type="entry name" value="ABC_transporter-like_ATP-bd"/>
</dbReference>
<keyword evidence="5 7" id="KW-1133">Transmembrane helix</keyword>
<dbReference type="GO" id="GO:0005524">
    <property type="term" value="F:ATP binding"/>
    <property type="evidence" value="ECO:0007669"/>
    <property type="project" value="UniProtKB-KW"/>
</dbReference>
<dbReference type="PROSITE" id="PS50893">
    <property type="entry name" value="ABC_TRANSPORTER_2"/>
    <property type="match status" value="1"/>
</dbReference>
<evidence type="ECO:0000256" key="6">
    <source>
        <dbReference type="ARBA" id="ARBA00023136"/>
    </source>
</evidence>
<dbReference type="Proteomes" id="UP000051984">
    <property type="component" value="Unassembled WGS sequence"/>
</dbReference>
<feature type="transmembrane region" description="Helical" evidence="7">
    <location>
        <begin position="148"/>
        <end position="168"/>
    </location>
</feature>
<keyword evidence="4" id="KW-0067">ATP-binding</keyword>
<dbReference type="Pfam" id="PF00664">
    <property type="entry name" value="ABC_membrane"/>
    <property type="match status" value="1"/>
</dbReference>
<organism evidence="10 11">
    <name type="scientific">Lacticaseibacillus zeae DSM 20178 = KCTC 3804</name>
    <dbReference type="NCBI Taxonomy" id="1423816"/>
    <lineage>
        <taxon>Bacteria</taxon>
        <taxon>Bacillati</taxon>
        <taxon>Bacillota</taxon>
        <taxon>Bacilli</taxon>
        <taxon>Lactobacillales</taxon>
        <taxon>Lactobacillaceae</taxon>
        <taxon>Lacticaseibacillus</taxon>
    </lineage>
</organism>
<dbReference type="InterPro" id="IPR027417">
    <property type="entry name" value="P-loop_NTPase"/>
</dbReference>
<dbReference type="SMART" id="SM00382">
    <property type="entry name" value="AAA"/>
    <property type="match status" value="1"/>
</dbReference>
<dbReference type="Pfam" id="PF00005">
    <property type="entry name" value="ABC_tran"/>
    <property type="match status" value="1"/>
</dbReference>
<dbReference type="RefSeq" id="WP_010491881.1">
    <property type="nucleotide sequence ID" value="NZ_AZCT01000010.1"/>
</dbReference>
<dbReference type="GO" id="GO:0016887">
    <property type="term" value="F:ATP hydrolysis activity"/>
    <property type="evidence" value="ECO:0007669"/>
    <property type="project" value="InterPro"/>
</dbReference>
<comment type="caution">
    <text evidence="10">The sequence shown here is derived from an EMBL/GenBank/DDBJ whole genome shotgun (WGS) entry which is preliminary data.</text>
</comment>
<keyword evidence="2 7" id="KW-0812">Transmembrane</keyword>
<dbReference type="InterPro" id="IPR011527">
    <property type="entry name" value="ABC1_TM_dom"/>
</dbReference>
<dbReference type="PATRIC" id="fig|1423816.3.peg.573"/>
<evidence type="ECO:0000313" key="11">
    <source>
        <dbReference type="Proteomes" id="UP000051984"/>
    </source>
</evidence>
<dbReference type="eggNOG" id="COG1132">
    <property type="taxonomic scope" value="Bacteria"/>
</dbReference>
<evidence type="ECO:0000313" key="10">
    <source>
        <dbReference type="EMBL" id="KRK12156.1"/>
    </source>
</evidence>
<dbReference type="SUPFAM" id="SSF52540">
    <property type="entry name" value="P-loop containing nucleoside triphosphate hydrolases"/>
    <property type="match status" value="1"/>
</dbReference>
<protein>
    <submittedName>
        <fullName evidence="10">Multidrug ABC transporter ATPase and permease</fullName>
    </submittedName>
</protein>
<dbReference type="EMBL" id="AZCT01000010">
    <property type="protein sequence ID" value="KRK12156.1"/>
    <property type="molecule type" value="Genomic_DNA"/>
</dbReference>